<dbReference type="GO" id="GO:0042597">
    <property type="term" value="C:periplasmic space"/>
    <property type="evidence" value="ECO:0007669"/>
    <property type="project" value="UniProtKB-SubCell"/>
</dbReference>
<dbReference type="Gene3D" id="3.90.1210.10">
    <property type="entry name" value="Antifreeze-like/N-acetylneuraminic acid synthase C-terminal domain"/>
    <property type="match status" value="1"/>
</dbReference>
<keyword evidence="9" id="KW-0282">Flagellum</keyword>
<feature type="signal peptide" evidence="7">
    <location>
        <begin position="1"/>
        <end position="22"/>
    </location>
</feature>
<keyword evidence="4 7" id="KW-0732">Signal</keyword>
<keyword evidence="7" id="KW-1005">Bacterial flagellum biogenesis</keyword>
<protein>
    <recommendedName>
        <fullName evidence="3 7">Flagella basal body P-ring formation protein FlgA</fullName>
    </recommendedName>
</protein>
<dbReference type="InterPro" id="IPR017585">
    <property type="entry name" value="SAF_FlgA"/>
</dbReference>
<sequence length="220" mass="24139">MPQIIRLLFLFCMLGCSKIVFATALEKQISDLIHQQLIDVNVDKVVINYPTVKPQLSCDSPTLAILNKNKQWGNLTITARCENITKYIQIYVAVSGHYVIAKQAISAGTLITEQLVKMQSGQLDKLPATVILNQSEVINHLALRNINDGEVIKNSMLQKNWYVKAGQTVKVIINGEGYSIATHGKTLSNGALGESINIKLNTGNVVEGVVSEKAIIIINK</sequence>
<dbReference type="InterPro" id="IPR013974">
    <property type="entry name" value="SAF"/>
</dbReference>
<dbReference type="EMBL" id="NASK01000103">
    <property type="protein sequence ID" value="OTQ48346.1"/>
    <property type="molecule type" value="Genomic_DNA"/>
</dbReference>
<dbReference type="NCBIfam" id="TIGR03170">
    <property type="entry name" value="flgA_cterm"/>
    <property type="match status" value="1"/>
</dbReference>
<dbReference type="SMART" id="SM00858">
    <property type="entry name" value="SAF"/>
    <property type="match status" value="1"/>
</dbReference>
<dbReference type="Pfam" id="PF13144">
    <property type="entry name" value="ChapFlgA"/>
    <property type="match status" value="1"/>
</dbReference>
<evidence type="ECO:0000256" key="2">
    <source>
        <dbReference type="ARBA" id="ARBA00010474"/>
    </source>
</evidence>
<evidence type="ECO:0000259" key="8">
    <source>
        <dbReference type="SMART" id="SM00858"/>
    </source>
</evidence>
<reference evidence="9 10" key="1">
    <citation type="submission" date="2017-03" db="EMBL/GenBank/DDBJ databases">
        <title>Comparative genomics of honeybee gut symbionts reveal geographically distinct and subgroup specific antibiotic resistance.</title>
        <authorList>
            <person name="Ludvigsen J."/>
            <person name="Porcellato D."/>
            <person name="Labee-Lund T.M."/>
            <person name="Amdam G.V."/>
            <person name="Rudi K."/>
        </authorList>
    </citation>
    <scope>NUCLEOTIDE SEQUENCE [LARGE SCALE GENOMIC DNA]</scope>
    <source>
        <strain evidence="9 10">A-4-12</strain>
    </source>
</reference>
<dbReference type="PANTHER" id="PTHR36307:SF1">
    <property type="entry name" value="FLAGELLA BASAL BODY P-RING FORMATION PROTEIN FLGA"/>
    <property type="match status" value="1"/>
</dbReference>
<evidence type="ECO:0000313" key="9">
    <source>
        <dbReference type="EMBL" id="OTQ48346.1"/>
    </source>
</evidence>
<accession>A0A242NS66</accession>
<dbReference type="GO" id="GO:0044780">
    <property type="term" value="P:bacterial-type flagellum assembly"/>
    <property type="evidence" value="ECO:0007669"/>
    <property type="project" value="InterPro"/>
</dbReference>
<comment type="function">
    <text evidence="6 7">Involved in the assembly process of the P-ring formation. It may associate with FlgF on the rod constituting a structure essential for the P-ring assembly or may act as a modulator protein for the P-ring assembly.</text>
</comment>
<dbReference type="CDD" id="cd11614">
    <property type="entry name" value="SAF_CpaB_FlgA_like"/>
    <property type="match status" value="1"/>
</dbReference>
<feature type="chain" id="PRO_5011818704" description="Flagella basal body P-ring formation protein FlgA" evidence="7">
    <location>
        <begin position="23"/>
        <end position="220"/>
    </location>
</feature>
<feature type="domain" description="SAF" evidence="8">
    <location>
        <begin position="96"/>
        <end position="158"/>
    </location>
</feature>
<evidence type="ECO:0000256" key="7">
    <source>
        <dbReference type="RuleBase" id="RU362063"/>
    </source>
</evidence>
<evidence type="ECO:0000256" key="5">
    <source>
        <dbReference type="ARBA" id="ARBA00022764"/>
    </source>
</evidence>
<proteinExistence type="inferred from homology"/>
<dbReference type="InterPro" id="IPR039246">
    <property type="entry name" value="Flagellar_FlgA"/>
</dbReference>
<dbReference type="Gene3D" id="2.30.30.760">
    <property type="match status" value="1"/>
</dbReference>
<organism evidence="9 10">
    <name type="scientific">Gilliamella apis</name>
    <dbReference type="NCBI Taxonomy" id="1970738"/>
    <lineage>
        <taxon>Bacteria</taxon>
        <taxon>Pseudomonadati</taxon>
        <taxon>Pseudomonadota</taxon>
        <taxon>Gammaproteobacteria</taxon>
        <taxon>Orbales</taxon>
        <taxon>Orbaceae</taxon>
        <taxon>Gilliamella</taxon>
    </lineage>
</organism>
<comment type="similarity">
    <text evidence="2 7">Belongs to the FlgA family.</text>
</comment>
<name>A0A242NS66_9GAMM</name>
<evidence type="ECO:0000256" key="3">
    <source>
        <dbReference type="ARBA" id="ARBA00014754"/>
    </source>
</evidence>
<comment type="subcellular location">
    <subcellularLocation>
        <location evidence="1 7">Periplasm</location>
    </subcellularLocation>
</comment>
<evidence type="ECO:0000256" key="6">
    <source>
        <dbReference type="ARBA" id="ARBA00025643"/>
    </source>
</evidence>
<evidence type="ECO:0000256" key="4">
    <source>
        <dbReference type="ARBA" id="ARBA00022729"/>
    </source>
</evidence>
<keyword evidence="9" id="KW-0966">Cell projection</keyword>
<gene>
    <name evidence="9" type="ORF">B6D06_10715</name>
</gene>
<evidence type="ECO:0000313" key="10">
    <source>
        <dbReference type="Proteomes" id="UP000194968"/>
    </source>
</evidence>
<evidence type="ECO:0000256" key="1">
    <source>
        <dbReference type="ARBA" id="ARBA00004418"/>
    </source>
</evidence>
<dbReference type="OrthoDB" id="7065435at2"/>
<keyword evidence="5 7" id="KW-0574">Periplasm</keyword>
<dbReference type="Proteomes" id="UP000194968">
    <property type="component" value="Unassembled WGS sequence"/>
</dbReference>
<comment type="caution">
    <text evidence="9">The sequence shown here is derived from an EMBL/GenBank/DDBJ whole genome shotgun (WGS) entry which is preliminary data.</text>
</comment>
<dbReference type="PANTHER" id="PTHR36307">
    <property type="entry name" value="FLAGELLA BASAL BODY P-RING FORMATION PROTEIN FLGA"/>
    <property type="match status" value="1"/>
</dbReference>
<dbReference type="AlphaFoldDB" id="A0A242NS66"/>
<keyword evidence="9" id="KW-0969">Cilium</keyword>